<accession>A0A975BIE1</accession>
<dbReference type="KEGG" id="dmm:dnm_022750"/>
<reference evidence="1" key="1">
    <citation type="journal article" date="2021" name="Microb. Physiol.">
        <title>Proteogenomic Insights into the Physiology of Marine, Sulfate-Reducing, Filamentous Desulfonema limicola and Desulfonema magnum.</title>
        <authorList>
            <person name="Schnaars V."/>
            <person name="Wohlbrand L."/>
            <person name="Scheve S."/>
            <person name="Hinrichs C."/>
            <person name="Reinhardt R."/>
            <person name="Rabus R."/>
        </authorList>
    </citation>
    <scope>NUCLEOTIDE SEQUENCE</scope>
    <source>
        <strain evidence="1">4be13</strain>
    </source>
</reference>
<keyword evidence="2" id="KW-1185">Reference proteome</keyword>
<organism evidence="1 2">
    <name type="scientific">Desulfonema magnum</name>
    <dbReference type="NCBI Taxonomy" id="45655"/>
    <lineage>
        <taxon>Bacteria</taxon>
        <taxon>Pseudomonadati</taxon>
        <taxon>Thermodesulfobacteriota</taxon>
        <taxon>Desulfobacteria</taxon>
        <taxon>Desulfobacterales</taxon>
        <taxon>Desulfococcaceae</taxon>
        <taxon>Desulfonema</taxon>
    </lineage>
</organism>
<proteinExistence type="predicted"/>
<name>A0A975BIE1_9BACT</name>
<dbReference type="Proteomes" id="UP000663722">
    <property type="component" value="Chromosome"/>
</dbReference>
<evidence type="ECO:0000313" key="1">
    <source>
        <dbReference type="EMBL" id="QTA86254.1"/>
    </source>
</evidence>
<protein>
    <submittedName>
        <fullName evidence="1">Uncharacterized protein</fullName>
    </submittedName>
</protein>
<sequence length="45" mass="5113">MRCGEETRLLSGKKPGFFYRNDASRKGKTRVSPHLAEKTFAQVLT</sequence>
<dbReference type="EMBL" id="CP061800">
    <property type="protein sequence ID" value="QTA86254.1"/>
    <property type="molecule type" value="Genomic_DNA"/>
</dbReference>
<dbReference type="AlphaFoldDB" id="A0A975BIE1"/>
<gene>
    <name evidence="1" type="ORF">dnm_022750</name>
</gene>
<evidence type="ECO:0000313" key="2">
    <source>
        <dbReference type="Proteomes" id="UP000663722"/>
    </source>
</evidence>